<accession>A0AA96RMY4</accession>
<name>A0AA96RMY4_9BACL</name>
<evidence type="ECO:0000313" key="3">
    <source>
        <dbReference type="Proteomes" id="UP001304650"/>
    </source>
</evidence>
<dbReference type="AlphaFoldDB" id="A0AA96RMY4"/>
<sequence length="140" mass="14886">MVKNKTKLFTVLGISAVLLVGGASAYAANTATATPKQVTEVVPVQTTDKVPTPQEIEAVLKGEPTPATIKVEGLFSRDGKPDYSADFFLNDEKLTALLKMSAAGLGLAISKNILELHGVPYGAANTADGVLFFFYLHVYR</sequence>
<evidence type="ECO:0000256" key="1">
    <source>
        <dbReference type="SAM" id="SignalP"/>
    </source>
</evidence>
<proteinExistence type="predicted"/>
<keyword evidence="1" id="KW-0732">Signal</keyword>
<keyword evidence="3" id="KW-1185">Reference proteome</keyword>
<reference evidence="2" key="1">
    <citation type="submission" date="2022-02" db="EMBL/GenBank/DDBJ databases">
        <title>Paenibacillus sp. MBLB1832 Whole Genome Shotgun Sequencing.</title>
        <authorList>
            <person name="Hwang C.Y."/>
            <person name="Cho E.-S."/>
            <person name="Seo M.-J."/>
        </authorList>
    </citation>
    <scope>NUCLEOTIDE SEQUENCE</scope>
    <source>
        <strain evidence="2">MBLB1832</strain>
    </source>
</reference>
<dbReference type="Proteomes" id="UP001304650">
    <property type="component" value="Chromosome"/>
</dbReference>
<dbReference type="KEGG" id="proo:MJB10_03965"/>
<feature type="chain" id="PRO_5041735358" evidence="1">
    <location>
        <begin position="28"/>
        <end position="140"/>
    </location>
</feature>
<evidence type="ECO:0000313" key="2">
    <source>
        <dbReference type="EMBL" id="WNR47165.1"/>
    </source>
</evidence>
<dbReference type="EMBL" id="CP130319">
    <property type="protein sequence ID" value="WNR47165.1"/>
    <property type="molecule type" value="Genomic_DNA"/>
</dbReference>
<dbReference type="SUPFAM" id="SSF55874">
    <property type="entry name" value="ATPase domain of HSP90 chaperone/DNA topoisomerase II/histidine kinase"/>
    <property type="match status" value="1"/>
</dbReference>
<gene>
    <name evidence="2" type="ORF">MJB10_03965</name>
</gene>
<protein>
    <submittedName>
        <fullName evidence="2">Uncharacterized protein</fullName>
    </submittedName>
</protein>
<feature type="signal peptide" evidence="1">
    <location>
        <begin position="1"/>
        <end position="27"/>
    </location>
</feature>
<dbReference type="RefSeq" id="WP_314805882.1">
    <property type="nucleotide sequence ID" value="NZ_CP130319.1"/>
</dbReference>
<organism evidence="2 3">
    <name type="scientific">Paenibacillus roseopurpureus</name>
    <dbReference type="NCBI Taxonomy" id="2918901"/>
    <lineage>
        <taxon>Bacteria</taxon>
        <taxon>Bacillati</taxon>
        <taxon>Bacillota</taxon>
        <taxon>Bacilli</taxon>
        <taxon>Bacillales</taxon>
        <taxon>Paenibacillaceae</taxon>
        <taxon>Paenibacillus</taxon>
    </lineage>
</organism>
<dbReference type="InterPro" id="IPR036890">
    <property type="entry name" value="HATPase_C_sf"/>
</dbReference>